<dbReference type="Pfam" id="PF19694">
    <property type="entry name" value="DUF6194"/>
    <property type="match status" value="1"/>
</dbReference>
<dbReference type="CDD" id="cd14728">
    <property type="entry name" value="Ere-like"/>
    <property type="match status" value="1"/>
</dbReference>
<proteinExistence type="predicted"/>
<organism evidence="3 4">
    <name type="scientific">Micromonospora globbae</name>
    <dbReference type="NCBI Taxonomy" id="1894969"/>
    <lineage>
        <taxon>Bacteria</taxon>
        <taxon>Bacillati</taxon>
        <taxon>Actinomycetota</taxon>
        <taxon>Actinomycetes</taxon>
        <taxon>Micromonosporales</taxon>
        <taxon>Micromonosporaceae</taxon>
        <taxon>Micromonospora</taxon>
    </lineage>
</organism>
<protein>
    <submittedName>
        <fullName evidence="3">Erythromycin esterase family protein</fullName>
    </submittedName>
</protein>
<evidence type="ECO:0000259" key="2">
    <source>
        <dbReference type="Pfam" id="PF19694"/>
    </source>
</evidence>
<accession>A0A420EY69</accession>
<comment type="caution">
    <text evidence="3">The sequence shown here is derived from an EMBL/GenBank/DDBJ whole genome shotgun (WGS) entry which is preliminary data.</text>
</comment>
<dbReference type="Gene3D" id="3.30.1870.10">
    <property type="entry name" value="EreA-like, domain 2"/>
    <property type="match status" value="1"/>
</dbReference>
<name>A0A420EY69_9ACTN</name>
<evidence type="ECO:0000313" key="4">
    <source>
        <dbReference type="Proteomes" id="UP000285744"/>
    </source>
</evidence>
<dbReference type="RefSeq" id="WP_120330011.1">
    <property type="nucleotide sequence ID" value="NZ_RAQQ01000014.1"/>
</dbReference>
<feature type="compositionally biased region" description="Low complexity" evidence="1">
    <location>
        <begin position="442"/>
        <end position="454"/>
    </location>
</feature>
<dbReference type="InterPro" id="IPR052036">
    <property type="entry name" value="Hydrolase/PRTase-associated"/>
</dbReference>
<dbReference type="EMBL" id="RAQQ01000014">
    <property type="protein sequence ID" value="RKF25640.1"/>
    <property type="molecule type" value="Genomic_DNA"/>
</dbReference>
<gene>
    <name evidence="3" type="ORF">D7I43_19705</name>
</gene>
<sequence length="620" mass="66100">MAVEPAPLASYDLADPHLDDAVASLLATLPAPPQILALGEPTHGEPAFPRLRNRVLETLVAHGFRSVAIESDRVAATDVDAYVQGGDASLDAVLASGFSHGLERLDATRELVTWLRAYNEGRPPAQRVAVHGFDAPLEMTFAPSPGPYLRHAHAYLARHLPSTRHADTDLDVLLGDDGRWSDPAALRDATRSVGASPEAVALRAVADDLLTTLYAEAPALVAASSPDEWQRAQVHAATALGLLRYHAQAAEDAPPAVRTSRLLGIRDALMAQNLLDIRTREAHRGPTLVFAHNRHLQRHPSTWRLAGMDLRWWSAGAIVSSLLGERYAVVVGSLGASGALKLGAPPAGTFEAALDAALDAGDHAPGGRVAVVDPVRLRQAGPLRVRTDVTPEQGHFPLDEETVAHCDAILHVTAPGAAGAEPAAASDPRPVAVVADRPAPLDPADAAAATPSAEAADRLPAGPTADDLAERILTLPEVALVVADEASGAPEVAWGWRFFYVGPDRRMPFATIGESDMAGFDEESRLHRPGVFRLNLDLGRREFARVLGYPPARFADHRTSVDFTALDEVIPNPLYGAAGWVSVLNPGPRSLAEVERLIAYAHGRALDRHRRRSDRGHPNA</sequence>
<dbReference type="AlphaFoldDB" id="A0A420EY69"/>
<evidence type="ECO:0000256" key="1">
    <source>
        <dbReference type="SAM" id="MobiDB-lite"/>
    </source>
</evidence>
<dbReference type="PANTHER" id="PTHR31299:SF0">
    <property type="entry name" value="ESTERASE, PUTATIVE (AFU_ORTHOLOGUE AFUA_1G05850)-RELATED"/>
    <property type="match status" value="1"/>
</dbReference>
<dbReference type="InterPro" id="IPR045676">
    <property type="entry name" value="DUF6194"/>
</dbReference>
<dbReference type="OrthoDB" id="4329964at2"/>
<feature type="region of interest" description="Disordered" evidence="1">
    <location>
        <begin position="442"/>
        <end position="462"/>
    </location>
</feature>
<dbReference type="SUPFAM" id="SSF159501">
    <property type="entry name" value="EreA/ChaN-like"/>
    <property type="match status" value="1"/>
</dbReference>
<reference evidence="3 4" key="1">
    <citation type="journal article" date="2018" name="Int. J. Syst. Evol. Microbiol.">
        <title>Micromonospora globbae sp. nov., an endophytic actinomycete isolated from roots of Globba winitii C. H. Wright.</title>
        <authorList>
            <person name="Kuncharoen N."/>
            <person name="Pittayakhajonwut P."/>
            <person name="Tanasupawat S."/>
        </authorList>
    </citation>
    <scope>NUCLEOTIDE SEQUENCE [LARGE SCALE GENOMIC DNA]</scope>
    <source>
        <strain evidence="3 4">WPS1-2</strain>
    </source>
</reference>
<evidence type="ECO:0000313" key="3">
    <source>
        <dbReference type="EMBL" id="RKF25640.1"/>
    </source>
</evidence>
<feature type="domain" description="DUF6194" evidence="2">
    <location>
        <begin position="465"/>
        <end position="613"/>
    </location>
</feature>
<dbReference type="PANTHER" id="PTHR31299">
    <property type="entry name" value="ESTERASE, PUTATIVE (AFU_ORTHOLOGUE AFUA_1G05850)-RELATED"/>
    <property type="match status" value="1"/>
</dbReference>
<dbReference type="InterPro" id="IPR007815">
    <property type="entry name" value="Emycin_Estase"/>
</dbReference>
<dbReference type="GO" id="GO:0046677">
    <property type="term" value="P:response to antibiotic"/>
    <property type="evidence" value="ECO:0007669"/>
    <property type="project" value="InterPro"/>
</dbReference>
<dbReference type="Pfam" id="PF05139">
    <property type="entry name" value="Erythro_esteras"/>
    <property type="match status" value="1"/>
</dbReference>
<dbReference type="Proteomes" id="UP000285744">
    <property type="component" value="Unassembled WGS sequence"/>
</dbReference>